<feature type="region of interest" description="Disordered" evidence="2">
    <location>
        <begin position="477"/>
        <end position="507"/>
    </location>
</feature>
<name>A0A3B3R0W1_9TELE</name>
<sequence>MTSRNPTHTHAHITANGHKLGWLFSAAFLPVCDATFYLVIQMPRLPKVPKEKIVQIILEKRSEIVKDGRITVPSDKVWSELSQNLNGVISSKALYTLVKRNGYNVCQDLGVEYVQTKQEPDQEESDETDDSSEQEYFEGAETTMDDYLQTSAEDLSKLVSWAHSHGTICTVIPGLKHLLSGGSHGHLTAMWGCSAGHAYHWALTAACGSRPKELVSEQDGHHGGVSGMPPGSGDRILGRASKVETHCVQVSESCDISNCSDPSEMDDNAEEYSSTLLDAACESSATDEDGDYERQLHYMARKRGSCKLSQGQAGFQRSEEGLWDSGVKKIKQEMPEDYYTVLGAQLTGSCDSGPSSLSVSRLGRQVALPHPPGRTSLLHMGGHKPPVTDLNAESPSHSPLPTAAAKALCGLAPCGQSRLLGNVAPPSPVDALQRLDPGPSSGCSEAARSPLPAMQLDGHGELMETVSSEDLMKCDGASLSYGDAEPSSAISNPELDVSVEPSAETSGSPTLFEIEKLKVMLQAEKKKSELMEETIKGLKQDKTLLQQELTKKAELICDFLQDQLSHRPEKRRPHVPSQPEPSGSSQHSGVFPDEAVSFESPVLFDSFDEMDIRAGERQKTIKSSKRSREGENTRVRMKNVVGVIARYMTALQEFRRSVSMRVAFDRVGVDRNTISRTAAIAELSLAAPEVFHSLAPWDEKEETLAHYAIRCRQAMDDNIKAKIKAMKANGDLLPIVSK</sequence>
<keyword evidence="3" id="KW-0472">Membrane</keyword>
<feature type="region of interest" description="Disordered" evidence="2">
    <location>
        <begin position="115"/>
        <end position="135"/>
    </location>
</feature>
<dbReference type="Pfam" id="PF15794">
    <property type="entry name" value="CCDC106"/>
    <property type="match status" value="1"/>
</dbReference>
<reference evidence="4" key="2">
    <citation type="submission" date="2025-09" db="UniProtKB">
        <authorList>
            <consortium name="Ensembl"/>
        </authorList>
    </citation>
    <scope>IDENTIFICATION</scope>
</reference>
<feature type="compositionally biased region" description="Acidic residues" evidence="2">
    <location>
        <begin position="121"/>
        <end position="135"/>
    </location>
</feature>
<organism evidence="4 5">
    <name type="scientific">Paramormyrops kingsleyae</name>
    <dbReference type="NCBI Taxonomy" id="1676925"/>
    <lineage>
        <taxon>Eukaryota</taxon>
        <taxon>Metazoa</taxon>
        <taxon>Chordata</taxon>
        <taxon>Craniata</taxon>
        <taxon>Vertebrata</taxon>
        <taxon>Euteleostomi</taxon>
        <taxon>Actinopterygii</taxon>
        <taxon>Neopterygii</taxon>
        <taxon>Teleostei</taxon>
        <taxon>Osteoglossocephala</taxon>
        <taxon>Osteoglossomorpha</taxon>
        <taxon>Osteoglossiformes</taxon>
        <taxon>Mormyridae</taxon>
        <taxon>Paramormyrops</taxon>
    </lineage>
</organism>
<keyword evidence="3" id="KW-0812">Transmembrane</keyword>
<protein>
    <submittedName>
        <fullName evidence="4">KIAA1958 ortholog</fullName>
    </submittedName>
</protein>
<dbReference type="AlphaFoldDB" id="A0A3B3R0W1"/>
<evidence type="ECO:0000313" key="4">
    <source>
        <dbReference type="Ensembl" id="ENSPKIP00000011535.1"/>
    </source>
</evidence>
<dbReference type="PANTHER" id="PTHR16477:SF5">
    <property type="entry name" value="COILED-COIL DOMAIN-CONTAINING PROTEIN 106-RELATED"/>
    <property type="match status" value="1"/>
</dbReference>
<dbReference type="InterPro" id="IPR031591">
    <property type="entry name" value="CCDC106"/>
</dbReference>
<feature type="region of interest" description="Disordered" evidence="2">
    <location>
        <begin position="565"/>
        <end position="591"/>
    </location>
</feature>
<dbReference type="PANTHER" id="PTHR16477">
    <property type="entry name" value="COILED-COIL DOMAIN-CONTAINING PROTEIN 106"/>
    <property type="match status" value="1"/>
</dbReference>
<accession>A0A3B3R0W1</accession>
<dbReference type="STRING" id="1676925.ENSPKIP00000011535"/>
<evidence type="ECO:0000256" key="3">
    <source>
        <dbReference type="SAM" id="Phobius"/>
    </source>
</evidence>
<evidence type="ECO:0000256" key="2">
    <source>
        <dbReference type="SAM" id="MobiDB-lite"/>
    </source>
</evidence>
<feature type="region of interest" description="Disordered" evidence="2">
    <location>
        <begin position="428"/>
        <end position="448"/>
    </location>
</feature>
<keyword evidence="1" id="KW-0175">Coiled coil</keyword>
<feature type="region of interest" description="Disordered" evidence="2">
    <location>
        <begin position="214"/>
        <end position="235"/>
    </location>
</feature>
<dbReference type="GeneTree" id="ENSGT00440000039527"/>
<keyword evidence="5" id="KW-1185">Reference proteome</keyword>
<keyword evidence="3" id="KW-1133">Transmembrane helix</keyword>
<feature type="region of interest" description="Disordered" evidence="2">
    <location>
        <begin position="368"/>
        <end position="399"/>
    </location>
</feature>
<dbReference type="Ensembl" id="ENSPKIT00000023480.1">
    <property type="protein sequence ID" value="ENSPKIP00000011535.1"/>
    <property type="gene ID" value="ENSPKIG00000018582.1"/>
</dbReference>
<evidence type="ECO:0000256" key="1">
    <source>
        <dbReference type="SAM" id="Coils"/>
    </source>
</evidence>
<feature type="coiled-coil region" evidence="1">
    <location>
        <begin position="514"/>
        <end position="548"/>
    </location>
</feature>
<evidence type="ECO:0000313" key="5">
    <source>
        <dbReference type="Proteomes" id="UP000261540"/>
    </source>
</evidence>
<feature type="transmembrane region" description="Helical" evidence="3">
    <location>
        <begin position="20"/>
        <end position="40"/>
    </location>
</feature>
<reference evidence="4" key="1">
    <citation type="submission" date="2025-08" db="UniProtKB">
        <authorList>
            <consortium name="Ensembl"/>
        </authorList>
    </citation>
    <scope>IDENTIFICATION</scope>
</reference>
<proteinExistence type="predicted"/>
<dbReference type="Proteomes" id="UP000261540">
    <property type="component" value="Unplaced"/>
</dbReference>
<dbReference type="GO" id="GO:0005654">
    <property type="term" value="C:nucleoplasm"/>
    <property type="evidence" value="ECO:0007669"/>
    <property type="project" value="TreeGrafter"/>
</dbReference>